<keyword evidence="3" id="KW-1185">Reference proteome</keyword>
<reference evidence="3" key="1">
    <citation type="journal article" date="2020" name="Stud. Mycol.">
        <title>101 Dothideomycetes genomes: A test case for predicting lifestyles and emergence of pathogens.</title>
        <authorList>
            <person name="Haridas S."/>
            <person name="Albert R."/>
            <person name="Binder M."/>
            <person name="Bloem J."/>
            <person name="LaButti K."/>
            <person name="Salamov A."/>
            <person name="Andreopoulos B."/>
            <person name="Baker S."/>
            <person name="Barry K."/>
            <person name="Bills G."/>
            <person name="Bluhm B."/>
            <person name="Cannon C."/>
            <person name="Castanera R."/>
            <person name="Culley D."/>
            <person name="Daum C."/>
            <person name="Ezra D."/>
            <person name="Gonzalez J."/>
            <person name="Henrissat B."/>
            <person name="Kuo A."/>
            <person name="Liang C."/>
            <person name="Lipzen A."/>
            <person name="Lutzoni F."/>
            <person name="Magnuson J."/>
            <person name="Mondo S."/>
            <person name="Nolan M."/>
            <person name="Ohm R."/>
            <person name="Pangilinan J."/>
            <person name="Park H.-J."/>
            <person name="Ramirez L."/>
            <person name="Alfaro M."/>
            <person name="Sun H."/>
            <person name="Tritt A."/>
            <person name="Yoshinaga Y."/>
            <person name="Zwiers L.-H."/>
            <person name="Turgeon B."/>
            <person name="Goodwin S."/>
            <person name="Spatafora J."/>
            <person name="Crous P."/>
            <person name="Grigoriev I."/>
        </authorList>
    </citation>
    <scope>NUCLEOTIDE SEQUENCE [LARGE SCALE GENOMIC DNA]</scope>
    <source>
        <strain evidence="3">CBS 304.66</strain>
    </source>
</reference>
<feature type="transmembrane region" description="Helical" evidence="1">
    <location>
        <begin position="21"/>
        <end position="49"/>
    </location>
</feature>
<evidence type="ECO:0000256" key="1">
    <source>
        <dbReference type="SAM" id="Phobius"/>
    </source>
</evidence>
<gene>
    <name evidence="2" type="ORF">CC78DRAFT_77069</name>
</gene>
<organism evidence="2 3">
    <name type="scientific">Lojkania enalia</name>
    <dbReference type="NCBI Taxonomy" id="147567"/>
    <lineage>
        <taxon>Eukaryota</taxon>
        <taxon>Fungi</taxon>
        <taxon>Dikarya</taxon>
        <taxon>Ascomycota</taxon>
        <taxon>Pezizomycotina</taxon>
        <taxon>Dothideomycetes</taxon>
        <taxon>Pleosporomycetidae</taxon>
        <taxon>Pleosporales</taxon>
        <taxon>Pleosporales incertae sedis</taxon>
        <taxon>Lojkania</taxon>
    </lineage>
</organism>
<proteinExistence type="predicted"/>
<keyword evidence="1" id="KW-0812">Transmembrane</keyword>
<comment type="caution">
    <text evidence="2">The sequence shown here is derived from an EMBL/GenBank/DDBJ whole genome shotgun (WGS) entry which is preliminary data.</text>
</comment>
<protein>
    <submittedName>
        <fullName evidence="2">Uncharacterized protein</fullName>
    </submittedName>
</protein>
<name>A0A9P4KDX3_9PLEO</name>
<keyword evidence="1" id="KW-0472">Membrane</keyword>
<sequence>MHFKKISYLIRNRNAFAYKNVGGLIYNLKICLGEFGVVLCFVCTISMYLDWIGEDVVTTHRNGALCVPRTLTRCVPPFYPRSRPGTMLQYDKAGSSDVDAVL</sequence>
<accession>A0A9P4KDX3</accession>
<dbReference type="EMBL" id="ML986591">
    <property type="protein sequence ID" value="KAF2267427.1"/>
    <property type="molecule type" value="Genomic_DNA"/>
</dbReference>
<dbReference type="Proteomes" id="UP000800093">
    <property type="component" value="Unassembled WGS sequence"/>
</dbReference>
<dbReference type="AlphaFoldDB" id="A0A9P4KDX3"/>
<evidence type="ECO:0000313" key="3">
    <source>
        <dbReference type="Proteomes" id="UP000800093"/>
    </source>
</evidence>
<keyword evidence="1" id="KW-1133">Transmembrane helix</keyword>
<evidence type="ECO:0000313" key="2">
    <source>
        <dbReference type="EMBL" id="KAF2267427.1"/>
    </source>
</evidence>